<feature type="signal peptide" evidence="1">
    <location>
        <begin position="1"/>
        <end position="23"/>
    </location>
</feature>
<evidence type="ECO:0000313" key="4">
    <source>
        <dbReference type="Proteomes" id="UP001167796"/>
    </source>
</evidence>
<keyword evidence="1" id="KW-0732">Signal</keyword>
<dbReference type="Proteomes" id="UP001167796">
    <property type="component" value="Unassembled WGS sequence"/>
</dbReference>
<evidence type="ECO:0000313" key="3">
    <source>
        <dbReference type="EMBL" id="MDO7847013.1"/>
    </source>
</evidence>
<gene>
    <name evidence="3" type="ORF">Q5H92_11640</name>
</gene>
<evidence type="ECO:0000259" key="2">
    <source>
        <dbReference type="Pfam" id="PF13568"/>
    </source>
</evidence>
<dbReference type="Pfam" id="PF13568">
    <property type="entry name" value="OMP_b-brl_2"/>
    <property type="match status" value="1"/>
</dbReference>
<feature type="chain" id="PRO_5045487633" description="Outer membrane protein beta-barrel domain-containing protein" evidence="1">
    <location>
        <begin position="24"/>
        <end position="418"/>
    </location>
</feature>
<keyword evidence="4" id="KW-1185">Reference proteome</keyword>
<dbReference type="EMBL" id="JAUQSX010000005">
    <property type="protein sequence ID" value="MDO7847013.1"/>
    <property type="molecule type" value="Genomic_DNA"/>
</dbReference>
<feature type="domain" description="Outer membrane protein beta-barrel" evidence="2">
    <location>
        <begin position="243"/>
        <end position="397"/>
    </location>
</feature>
<sequence length="418" mass="44735">MNKSLLFAGCGLFGGLLAAPVQAQTNFAPGYVLPATGDTLRGEVDLREGRLSARRCRFRPTASADVITYEPQQVRGYGFSAPQRHYRTMAVAVDETAAQQPVFLEVLVDGPASLYFLRDGEKRDEYFVGLANQPLALLRHGMVQVSRNGETSTAMDTGYRNTLRAALADCPAVEKKLSTLLFQESALLNVVTTYNADCRGYRAARARQSTAAAVHLTVGLLLGAARHTVAYEGFPFGGGAVTKNTSTGLAIGPVFQFSSARVSQRVSLVASLLYEPEKYEISPGPGSQMSPNARIHFDFAYLRLPLMVRYTYPRGKVVPLAEAGLTVAYALKTDVSSGIIANGQYTAYPGPITDIVKGACTSVQIGYGAGVGVGTHAMGGRAVALLLRAERTNGFTDAADVRTSTVHLYGLFTIDLTK</sequence>
<name>A0ABT9AB00_9BACT</name>
<proteinExistence type="predicted"/>
<protein>
    <recommendedName>
        <fullName evidence="2">Outer membrane protein beta-barrel domain-containing protein</fullName>
    </recommendedName>
</protein>
<accession>A0ABT9AB00</accession>
<dbReference type="RefSeq" id="WP_305011696.1">
    <property type="nucleotide sequence ID" value="NZ_JAUQSX010000005.1"/>
</dbReference>
<evidence type="ECO:0000256" key="1">
    <source>
        <dbReference type="SAM" id="SignalP"/>
    </source>
</evidence>
<organism evidence="3 4">
    <name type="scientific">Hymenobacter mellowenesis</name>
    <dbReference type="NCBI Taxonomy" id="3063995"/>
    <lineage>
        <taxon>Bacteria</taxon>
        <taxon>Pseudomonadati</taxon>
        <taxon>Bacteroidota</taxon>
        <taxon>Cytophagia</taxon>
        <taxon>Cytophagales</taxon>
        <taxon>Hymenobacteraceae</taxon>
        <taxon>Hymenobacter</taxon>
    </lineage>
</organism>
<dbReference type="InterPro" id="IPR025665">
    <property type="entry name" value="Beta-barrel_OMP_2"/>
</dbReference>
<reference evidence="3" key="1">
    <citation type="submission" date="2023-07" db="EMBL/GenBank/DDBJ databases">
        <authorList>
            <person name="Kim M.K."/>
        </authorList>
    </citation>
    <scope>NUCLEOTIDE SEQUENCE</scope>
    <source>
        <strain evidence="3">M29</strain>
    </source>
</reference>
<comment type="caution">
    <text evidence="3">The sequence shown here is derived from an EMBL/GenBank/DDBJ whole genome shotgun (WGS) entry which is preliminary data.</text>
</comment>